<dbReference type="EMBL" id="BRXZ01003126">
    <property type="protein sequence ID" value="GMH47853.1"/>
    <property type="molecule type" value="Genomic_DNA"/>
</dbReference>
<dbReference type="SUPFAM" id="SSF143456">
    <property type="entry name" value="VC0467-like"/>
    <property type="match status" value="1"/>
</dbReference>
<dbReference type="OrthoDB" id="272750at2759"/>
<organism evidence="2 3">
    <name type="scientific">Triparma retinervis</name>
    <dbReference type="NCBI Taxonomy" id="2557542"/>
    <lineage>
        <taxon>Eukaryota</taxon>
        <taxon>Sar</taxon>
        <taxon>Stramenopiles</taxon>
        <taxon>Ochrophyta</taxon>
        <taxon>Bolidophyceae</taxon>
        <taxon>Parmales</taxon>
        <taxon>Triparmaceae</taxon>
        <taxon>Triparma</taxon>
    </lineage>
</organism>
<gene>
    <name evidence="2" type="ORF">TrRE_jg6023</name>
</gene>
<accession>A0A9W7DLW5</accession>
<protein>
    <submittedName>
        <fullName evidence="2">Uncharacterized protein</fullName>
    </submittedName>
</protein>
<keyword evidence="3" id="KW-1185">Reference proteome</keyword>
<dbReference type="Gene3D" id="3.40.1740.10">
    <property type="entry name" value="VC0467-like"/>
    <property type="match status" value="1"/>
</dbReference>
<evidence type="ECO:0000313" key="2">
    <source>
        <dbReference type="EMBL" id="GMH47853.1"/>
    </source>
</evidence>
<evidence type="ECO:0000313" key="3">
    <source>
        <dbReference type="Proteomes" id="UP001165082"/>
    </source>
</evidence>
<name>A0A9W7DLW5_9STRA</name>
<dbReference type="AlphaFoldDB" id="A0A9W7DLW5"/>
<sequence>AVWRPGQLEMELERGFWIPCKADMELVFEVDGEGELQGGGRDMWTRLMEDMGYEEYARMPREARIRDEGEALGQWGGWEEDEEEGGDSDVDLPSDAVLL</sequence>
<feature type="compositionally biased region" description="Acidic residues" evidence="1">
    <location>
        <begin position="78"/>
        <end position="92"/>
    </location>
</feature>
<dbReference type="InterPro" id="IPR003774">
    <property type="entry name" value="AlgH-like"/>
</dbReference>
<reference evidence="2" key="1">
    <citation type="submission" date="2022-07" db="EMBL/GenBank/DDBJ databases">
        <title>Genome analysis of Parmales, a sister group of diatoms, reveals the evolutionary specialization of diatoms from phago-mixotrophs to photoautotrophs.</title>
        <authorList>
            <person name="Ban H."/>
            <person name="Sato S."/>
            <person name="Yoshikawa S."/>
            <person name="Kazumasa Y."/>
            <person name="Nakamura Y."/>
            <person name="Ichinomiya M."/>
            <person name="Saitoh K."/>
            <person name="Sato N."/>
            <person name="Blanc-Mathieu R."/>
            <person name="Endo H."/>
            <person name="Kuwata A."/>
            <person name="Ogata H."/>
        </authorList>
    </citation>
    <scope>NUCLEOTIDE SEQUENCE</scope>
</reference>
<evidence type="ECO:0000256" key="1">
    <source>
        <dbReference type="SAM" id="MobiDB-lite"/>
    </source>
</evidence>
<dbReference type="Proteomes" id="UP001165082">
    <property type="component" value="Unassembled WGS sequence"/>
</dbReference>
<feature type="non-terminal residue" evidence="2">
    <location>
        <position position="1"/>
    </location>
</feature>
<proteinExistence type="predicted"/>
<feature type="region of interest" description="Disordered" evidence="1">
    <location>
        <begin position="70"/>
        <end position="99"/>
    </location>
</feature>
<dbReference type="Pfam" id="PF02622">
    <property type="entry name" value="DUF179"/>
    <property type="match status" value="1"/>
</dbReference>
<comment type="caution">
    <text evidence="2">The sequence shown here is derived from an EMBL/GenBank/DDBJ whole genome shotgun (WGS) entry which is preliminary data.</text>
</comment>